<dbReference type="SUPFAM" id="SSF46689">
    <property type="entry name" value="Homeodomain-like"/>
    <property type="match status" value="1"/>
</dbReference>
<comment type="caution">
    <text evidence="2">The sequence shown here is derived from an EMBL/GenBank/DDBJ whole genome shotgun (WGS) entry which is preliminary data.</text>
</comment>
<name>A0A2I1GTC4_9GLOM</name>
<dbReference type="InterPro" id="IPR001005">
    <property type="entry name" value="SANT/Myb"/>
</dbReference>
<reference evidence="2 3" key="1">
    <citation type="submission" date="2015-10" db="EMBL/GenBank/DDBJ databases">
        <title>Genome analyses suggest a sexual origin of heterokaryosis in a supposedly ancient asexual fungus.</title>
        <authorList>
            <person name="Ropars J."/>
            <person name="Sedzielewska K."/>
            <person name="Noel J."/>
            <person name="Charron P."/>
            <person name="Farinelli L."/>
            <person name="Marton T."/>
            <person name="Kruger M."/>
            <person name="Pelin A."/>
            <person name="Brachmann A."/>
            <person name="Corradi N."/>
        </authorList>
    </citation>
    <scope>NUCLEOTIDE SEQUENCE [LARGE SCALE GENOMIC DNA]</scope>
    <source>
        <strain evidence="2 3">A4</strain>
    </source>
</reference>
<organism evidence="2 3">
    <name type="scientific">Rhizophagus irregularis</name>
    <dbReference type="NCBI Taxonomy" id="588596"/>
    <lineage>
        <taxon>Eukaryota</taxon>
        <taxon>Fungi</taxon>
        <taxon>Fungi incertae sedis</taxon>
        <taxon>Mucoromycota</taxon>
        <taxon>Glomeromycotina</taxon>
        <taxon>Glomeromycetes</taxon>
        <taxon>Glomerales</taxon>
        <taxon>Glomeraceae</taxon>
        <taxon>Rhizophagus</taxon>
    </lineage>
</organism>
<dbReference type="VEuPathDB" id="FungiDB:RhiirFUN_010882"/>
<dbReference type="AlphaFoldDB" id="A0A2I1GTC4"/>
<dbReference type="InterPro" id="IPR009057">
    <property type="entry name" value="Homeodomain-like_sf"/>
</dbReference>
<sequence>MPLFDDTSKNIILNFKQQHGYDSNDYVGISRLIPPFTPKQIRHFWTNRLDPRLDHSCLDKEEEDYTVTWIENRVLNGPINWGELINDIQQRFDKLRPKNKIKNFWYSRLRRRRSGQLIPTAYWHNSTVPHTLQPKPDPPQFNEPPRMNPIYPI</sequence>
<gene>
    <name evidence="2" type="ORF">RhiirA4_528796</name>
</gene>
<evidence type="ECO:0000313" key="3">
    <source>
        <dbReference type="Proteomes" id="UP000234323"/>
    </source>
</evidence>
<dbReference type="CDD" id="cd00167">
    <property type="entry name" value="SANT"/>
    <property type="match status" value="1"/>
</dbReference>
<evidence type="ECO:0000313" key="2">
    <source>
        <dbReference type="EMBL" id="PKY49903.1"/>
    </source>
</evidence>
<dbReference type="VEuPathDB" id="FungiDB:RhiirA1_540710"/>
<keyword evidence="3" id="KW-1185">Reference proteome</keyword>
<protein>
    <recommendedName>
        <fullName evidence="4">HTH myb-type domain-containing protein</fullName>
    </recommendedName>
</protein>
<evidence type="ECO:0000256" key="1">
    <source>
        <dbReference type="SAM" id="MobiDB-lite"/>
    </source>
</evidence>
<dbReference type="EMBL" id="LLXI01000798">
    <property type="protein sequence ID" value="PKY49903.1"/>
    <property type="molecule type" value="Genomic_DNA"/>
</dbReference>
<accession>A0A2I1GTC4</accession>
<dbReference type="Proteomes" id="UP000234323">
    <property type="component" value="Unassembled WGS sequence"/>
</dbReference>
<dbReference type="VEuPathDB" id="FungiDB:FUN_015099"/>
<proteinExistence type="predicted"/>
<feature type="region of interest" description="Disordered" evidence="1">
    <location>
        <begin position="128"/>
        <end position="153"/>
    </location>
</feature>
<evidence type="ECO:0008006" key="4">
    <source>
        <dbReference type="Google" id="ProtNLM"/>
    </source>
</evidence>